<dbReference type="Pfam" id="PF14338">
    <property type="entry name" value="Mrr_N"/>
    <property type="match status" value="1"/>
</dbReference>
<dbReference type="Pfam" id="PF04471">
    <property type="entry name" value="Mrr_cat"/>
    <property type="match status" value="1"/>
</dbReference>
<dbReference type="AlphaFoldDB" id="A0A7H1NQN9"/>
<evidence type="ECO:0000259" key="3">
    <source>
        <dbReference type="Pfam" id="PF14338"/>
    </source>
</evidence>
<accession>A0A7H1NQN9</accession>
<evidence type="ECO:0000313" key="4">
    <source>
        <dbReference type="EMBL" id="QNT78099.1"/>
    </source>
</evidence>
<evidence type="ECO:0000313" key="5">
    <source>
        <dbReference type="Proteomes" id="UP000516349"/>
    </source>
</evidence>
<dbReference type="InterPro" id="IPR011856">
    <property type="entry name" value="tRNA_endonuc-like_dom_sf"/>
</dbReference>
<dbReference type="Gene3D" id="3.40.1350.10">
    <property type="match status" value="1"/>
</dbReference>
<name>A0A7H1NQN9_9PROT</name>
<dbReference type="GO" id="GO:0009307">
    <property type="term" value="P:DNA restriction-modification system"/>
    <property type="evidence" value="ECO:0007669"/>
    <property type="project" value="InterPro"/>
</dbReference>
<feature type="region of interest" description="Disordered" evidence="1">
    <location>
        <begin position="129"/>
        <end position="153"/>
    </location>
</feature>
<organism evidence="4 5">
    <name type="scientific">Entomobacter blattae</name>
    <dbReference type="NCBI Taxonomy" id="2762277"/>
    <lineage>
        <taxon>Bacteria</taxon>
        <taxon>Pseudomonadati</taxon>
        <taxon>Pseudomonadota</taxon>
        <taxon>Alphaproteobacteria</taxon>
        <taxon>Acetobacterales</taxon>
        <taxon>Acetobacteraceae</taxon>
        <taxon>Entomobacter</taxon>
    </lineage>
</organism>
<feature type="domain" description="Restriction system protein Mrr-like N-terminal" evidence="3">
    <location>
        <begin position="23"/>
        <end position="108"/>
    </location>
</feature>
<dbReference type="InterPro" id="IPR011335">
    <property type="entry name" value="Restrct_endonuc-II-like"/>
</dbReference>
<dbReference type="InterPro" id="IPR007560">
    <property type="entry name" value="Restrct_endonuc_IV_Mrr"/>
</dbReference>
<dbReference type="EMBL" id="CP060244">
    <property type="protein sequence ID" value="QNT78099.1"/>
    <property type="molecule type" value="Genomic_DNA"/>
</dbReference>
<feature type="domain" description="Restriction endonuclease type IV Mrr" evidence="2">
    <location>
        <begin position="179"/>
        <end position="298"/>
    </location>
</feature>
<dbReference type="GO" id="GO:0015666">
    <property type="term" value="F:restriction endodeoxyribonuclease activity"/>
    <property type="evidence" value="ECO:0007669"/>
    <property type="project" value="TreeGrafter"/>
</dbReference>
<dbReference type="SUPFAM" id="SSF52980">
    <property type="entry name" value="Restriction endonuclease-like"/>
    <property type="match status" value="1"/>
</dbReference>
<dbReference type="GO" id="GO:0003677">
    <property type="term" value="F:DNA binding"/>
    <property type="evidence" value="ECO:0007669"/>
    <property type="project" value="InterPro"/>
</dbReference>
<sequence>MKHVIPKRRTKAEQIIHKGIPTFDKFMLPILHLCAEKKTSTMQELIKKAADILHLSEQERKILQPTGTATVVASRAGWAKTYLKKAGLVIQPARGMVSITPAGKKLLEANPKQITKWDLAHYPSFREFTEAGSSTNPSEGAKEEKITDTAEITPDEQITQALTAIHNELKDQLIENILQQSPEFFERLIINLILAMGYGSSQEDAGQHIGGKGDGGIDGVIKQDELGIEHIYLQAKRYSAENKITAEQVRGFLGALQLKHAKKGLFITTSSFTTDARETIKNVPHIVLIDGQQLSTLMIKYNIGVRIIQTVEVKALDQMYFNPDAAITE</sequence>
<evidence type="ECO:0000259" key="2">
    <source>
        <dbReference type="Pfam" id="PF04471"/>
    </source>
</evidence>
<dbReference type="InterPro" id="IPR052906">
    <property type="entry name" value="Type_IV_Methyl-Rstrct_Enzyme"/>
</dbReference>
<gene>
    <name evidence="4" type="primary">mrr</name>
    <name evidence="4" type="ORF">JGUZn3_08670</name>
</gene>
<evidence type="ECO:0000256" key="1">
    <source>
        <dbReference type="SAM" id="MobiDB-lite"/>
    </source>
</evidence>
<reference evidence="4 5" key="1">
    <citation type="submission" date="2020-08" db="EMBL/GenBank/DDBJ databases">
        <title>Complete genome sequence of Entomobacter blattae G55GP.</title>
        <authorList>
            <person name="Poehlein A."/>
            <person name="Guzman J."/>
            <person name="Daniel R."/>
            <person name="Vilcinskas A."/>
        </authorList>
    </citation>
    <scope>NUCLEOTIDE SEQUENCE [LARGE SCALE GENOMIC DNA]</scope>
    <source>
        <strain evidence="4 5">G55GP</strain>
    </source>
</reference>
<dbReference type="KEGG" id="ebla:JGUZn3_08670"/>
<dbReference type="PANTHER" id="PTHR30015:SF7">
    <property type="entry name" value="TYPE IV METHYL-DIRECTED RESTRICTION ENZYME ECOKMRR"/>
    <property type="match status" value="1"/>
</dbReference>
<protein>
    <submittedName>
        <fullName evidence="4">Mrr restriction system protein</fullName>
    </submittedName>
</protein>
<dbReference type="Proteomes" id="UP000516349">
    <property type="component" value="Chromosome"/>
</dbReference>
<proteinExistence type="predicted"/>
<dbReference type="PANTHER" id="PTHR30015">
    <property type="entry name" value="MRR RESTRICTION SYSTEM PROTEIN"/>
    <property type="match status" value="1"/>
</dbReference>
<dbReference type="InterPro" id="IPR025745">
    <property type="entry name" value="Mrr-like_N_dom"/>
</dbReference>
<dbReference type="RefSeq" id="WP_203414468.1">
    <property type="nucleotide sequence ID" value="NZ_CP060244.1"/>
</dbReference>
<keyword evidence="5" id="KW-1185">Reference proteome</keyword>